<feature type="domain" description="Fibronectin type-III" evidence="3">
    <location>
        <begin position="524"/>
        <end position="613"/>
    </location>
</feature>
<evidence type="ECO:0000259" key="2">
    <source>
        <dbReference type="PROSITE" id="PS50060"/>
    </source>
</evidence>
<dbReference type="InterPro" id="IPR003961">
    <property type="entry name" value="FN3_dom"/>
</dbReference>
<dbReference type="Pfam" id="PF18962">
    <property type="entry name" value="Por_Secre_tail"/>
    <property type="match status" value="1"/>
</dbReference>
<name>A0A2I0R0X0_9FLAO</name>
<dbReference type="Pfam" id="PF20009">
    <property type="entry name" value="GEVED"/>
    <property type="match status" value="1"/>
</dbReference>
<organism evidence="4 5">
    <name type="scientific">Brumimicrobium salinarum</name>
    <dbReference type="NCBI Taxonomy" id="2058658"/>
    <lineage>
        <taxon>Bacteria</taxon>
        <taxon>Pseudomonadati</taxon>
        <taxon>Bacteroidota</taxon>
        <taxon>Flavobacteriia</taxon>
        <taxon>Flavobacteriales</taxon>
        <taxon>Crocinitomicaceae</taxon>
        <taxon>Brumimicrobium</taxon>
    </lineage>
</organism>
<dbReference type="GO" id="GO:0004553">
    <property type="term" value="F:hydrolase activity, hydrolyzing O-glycosyl compounds"/>
    <property type="evidence" value="ECO:0007669"/>
    <property type="project" value="UniProtKB-ARBA"/>
</dbReference>
<evidence type="ECO:0000256" key="1">
    <source>
        <dbReference type="ARBA" id="ARBA00022729"/>
    </source>
</evidence>
<comment type="caution">
    <text evidence="4">The sequence shown here is derived from an EMBL/GenBank/DDBJ whole genome shotgun (WGS) entry which is preliminary data.</text>
</comment>
<keyword evidence="1" id="KW-0732">Signal</keyword>
<dbReference type="GO" id="GO:0016020">
    <property type="term" value="C:membrane"/>
    <property type="evidence" value="ECO:0007669"/>
    <property type="project" value="InterPro"/>
</dbReference>
<keyword evidence="5" id="KW-1185">Reference proteome</keyword>
<evidence type="ECO:0000313" key="4">
    <source>
        <dbReference type="EMBL" id="PKR80241.1"/>
    </source>
</evidence>
<dbReference type="SMART" id="SM00060">
    <property type="entry name" value="FN3"/>
    <property type="match status" value="3"/>
</dbReference>
<dbReference type="NCBIfam" id="TIGR04183">
    <property type="entry name" value="Por_Secre_tail"/>
    <property type="match status" value="1"/>
</dbReference>
<dbReference type="PROSITE" id="PS50853">
    <property type="entry name" value="FN3"/>
    <property type="match status" value="3"/>
</dbReference>
<dbReference type="InterPro" id="IPR036116">
    <property type="entry name" value="FN3_sf"/>
</dbReference>
<dbReference type="SUPFAM" id="SSF49899">
    <property type="entry name" value="Concanavalin A-like lectins/glucanases"/>
    <property type="match status" value="2"/>
</dbReference>
<dbReference type="PANTHER" id="PTHR23282:SF101">
    <property type="entry name" value="MAM DOMAIN-CONTAINING PROTEIN"/>
    <property type="match status" value="1"/>
</dbReference>
<protein>
    <recommendedName>
        <fullName evidence="6">MAM domain-containing protein</fullName>
    </recommendedName>
</protein>
<gene>
    <name evidence="4" type="ORF">CW751_11310</name>
</gene>
<dbReference type="InterPro" id="IPR013783">
    <property type="entry name" value="Ig-like_fold"/>
</dbReference>
<feature type="non-terminal residue" evidence="4">
    <location>
        <position position="1"/>
    </location>
</feature>
<dbReference type="Gene3D" id="2.60.40.10">
    <property type="entry name" value="Immunoglobulins"/>
    <property type="match status" value="3"/>
</dbReference>
<dbReference type="RefSeq" id="WP_119782964.1">
    <property type="nucleotide sequence ID" value="NZ_PJNI01000012.1"/>
</dbReference>
<feature type="domain" description="Fibronectin type-III" evidence="3">
    <location>
        <begin position="252"/>
        <end position="341"/>
    </location>
</feature>
<evidence type="ECO:0000259" key="3">
    <source>
        <dbReference type="PROSITE" id="PS50853"/>
    </source>
</evidence>
<feature type="domain" description="MAM" evidence="2">
    <location>
        <begin position="366"/>
        <end position="524"/>
    </location>
</feature>
<dbReference type="EMBL" id="PJNI01000012">
    <property type="protein sequence ID" value="PKR80241.1"/>
    <property type="molecule type" value="Genomic_DNA"/>
</dbReference>
<dbReference type="PROSITE" id="PS50060">
    <property type="entry name" value="MAM_2"/>
    <property type="match status" value="1"/>
</dbReference>
<proteinExistence type="predicted"/>
<feature type="domain" description="Fibronectin type-III" evidence="3">
    <location>
        <begin position="18"/>
        <end position="106"/>
    </location>
</feature>
<accession>A0A2I0R0X0</accession>
<sequence length="1037" mass="111469">GDIAIDDISITEAPSCIQPTNLELSSLSTTSAGITWTENGSATAWNIEYGPAGFTPTGTGTSVGTNPYTLTGLTPDTDYDLYVQADCGSGDVSTWVGPLNFYTGYCQPSATNNSRYIDDFETTGADVNVSNMGSGFASNGYSTYTTDTIYAIRGTNVDFTANFSSGTYGFKIWIDANSNLDFESSEVAFQTSSYSGSHSGQFTVPNTDGIYRMRIGNSFTPSSGPADPCATGYSSGEFEDYIIETYTPPCMPVSSLTVANITSNSADLGWTENGSATTWNIEIGAAGFTPTGTPTNSGVTSNPFNATGLTQNTDYDFYVQADCGGDESIWTGPFSFTTLCDVFTAPFFYDVETAMETTDSEIEDCWSSVPSYTSSDFRWDVEGSGGGTISSNTGPSGPKSGQSYFYVEASSGSTGDIAELYTPTIDVTGLTAPALKFHHHMYGDDIDNLSIEVTDDAGVTWNNELTITGPQLTASSDDWIVEYVDISAYSNDIQIRFSVVKGASYEGDVAIDDISVIEMPTCFEPLSLDTISTTTTSVELTWVEQNSATSWEIEYGMSGFTPGSGTTVTAGTNPFDVTGLNPSASYDFYVRSDCGGGDFSSFAGPISVYTRCGTAVAPFYEGFNSGDEPRCWENLSSNTSSTSSNNFWKFSGQAGYAAANNGRAAGTFAWSDGSSPTPDSMMLITPEIDISPLTTPFLGFEWFSNNEDYPGDNVPLYVSVYDGSTWNLLDVLSGDSAKWQFASYDLSAYAGGTIKVRFMTDQTVTSNSAHYNDILVDEVTIDNCVVGFGQDGTQDVCRTSESIDLNDVVTRPSNNGFWSIDGYDPYLTNDSIFTYTSLPAGTYEARYFDRYDVCYDTTTALINVYNESSAGTGSSITACKFEMLELFSHLSGNVDMGGDWYDYNGNLLPNAKPTSPGTEGPFEYLYVVSNGVCPADTAIVEVTVDLNCSVSLDSETFTDISVYPNPTKNQLNVVNPSNTSSLKVEMFDMNGRVVLTEDKALNNASEATLSIGFLEKGIYTLRVFNDQGQKTFKVVKQ</sequence>
<reference evidence="4 5" key="1">
    <citation type="submission" date="2017-12" db="EMBL/GenBank/DDBJ databases">
        <title>The draft genome sequence of Brumimicrobium saltpan LHR20.</title>
        <authorList>
            <person name="Do Z.-J."/>
            <person name="Luo H.-R."/>
        </authorList>
    </citation>
    <scope>NUCLEOTIDE SEQUENCE [LARGE SCALE GENOMIC DNA]</scope>
    <source>
        <strain evidence="4 5">LHR20</strain>
    </source>
</reference>
<dbReference type="OrthoDB" id="1113525at2"/>
<dbReference type="PANTHER" id="PTHR23282">
    <property type="entry name" value="APICAL ENDOSOMAL GLYCOPROTEIN PRECURSOR"/>
    <property type="match status" value="1"/>
</dbReference>
<dbReference type="Proteomes" id="UP000236654">
    <property type="component" value="Unassembled WGS sequence"/>
</dbReference>
<dbReference type="SUPFAM" id="SSF49265">
    <property type="entry name" value="Fibronectin type III"/>
    <property type="match status" value="2"/>
</dbReference>
<dbReference type="InterPro" id="IPR000998">
    <property type="entry name" value="MAM_dom"/>
</dbReference>
<dbReference type="Gene3D" id="2.60.120.200">
    <property type="match status" value="1"/>
</dbReference>
<dbReference type="CDD" id="cd06263">
    <property type="entry name" value="MAM"/>
    <property type="match status" value="1"/>
</dbReference>
<dbReference type="InterPro" id="IPR051560">
    <property type="entry name" value="MAM_domain-containing"/>
</dbReference>
<dbReference type="InterPro" id="IPR045474">
    <property type="entry name" value="GEVED"/>
</dbReference>
<dbReference type="InterPro" id="IPR026444">
    <property type="entry name" value="Secre_tail"/>
</dbReference>
<evidence type="ECO:0008006" key="6">
    <source>
        <dbReference type="Google" id="ProtNLM"/>
    </source>
</evidence>
<dbReference type="CDD" id="cd00063">
    <property type="entry name" value="FN3"/>
    <property type="match status" value="3"/>
</dbReference>
<evidence type="ECO:0000313" key="5">
    <source>
        <dbReference type="Proteomes" id="UP000236654"/>
    </source>
</evidence>
<dbReference type="Gene3D" id="2.60.120.260">
    <property type="entry name" value="Galactose-binding domain-like"/>
    <property type="match status" value="1"/>
</dbReference>
<dbReference type="SMART" id="SM00137">
    <property type="entry name" value="MAM"/>
    <property type="match status" value="1"/>
</dbReference>
<dbReference type="GO" id="GO:0005975">
    <property type="term" value="P:carbohydrate metabolic process"/>
    <property type="evidence" value="ECO:0007669"/>
    <property type="project" value="UniProtKB-ARBA"/>
</dbReference>
<dbReference type="Pfam" id="PF00041">
    <property type="entry name" value="fn3"/>
    <property type="match status" value="2"/>
</dbReference>
<dbReference type="AlphaFoldDB" id="A0A2I0R0X0"/>
<dbReference type="InterPro" id="IPR013320">
    <property type="entry name" value="ConA-like_dom_sf"/>
</dbReference>
<dbReference type="Pfam" id="PF00629">
    <property type="entry name" value="MAM"/>
    <property type="match status" value="1"/>
</dbReference>